<proteinExistence type="predicted"/>
<dbReference type="EMBL" id="JADZLT010000050">
    <property type="protein sequence ID" value="MBH0238383.1"/>
    <property type="molecule type" value="Genomic_DNA"/>
</dbReference>
<evidence type="ECO:0000313" key="2">
    <source>
        <dbReference type="Proteomes" id="UP000631694"/>
    </source>
</evidence>
<dbReference type="Proteomes" id="UP000631694">
    <property type="component" value="Unassembled WGS sequence"/>
</dbReference>
<gene>
    <name evidence="1" type="ORF">I5731_11150</name>
</gene>
<comment type="caution">
    <text evidence="1">The sequence shown here is derived from an EMBL/GenBank/DDBJ whole genome shotgun (WGS) entry which is preliminary data.</text>
</comment>
<name>A0A931I320_9HYPH</name>
<protein>
    <submittedName>
        <fullName evidence="1">Uncharacterized protein</fullName>
    </submittedName>
</protein>
<accession>A0A931I320</accession>
<reference evidence="1" key="1">
    <citation type="submission" date="2020-12" db="EMBL/GenBank/DDBJ databases">
        <title>Methylobrevis albus sp. nov., isolated from fresh water lack sediment.</title>
        <authorList>
            <person name="Zou Q."/>
        </authorList>
    </citation>
    <scope>NUCLEOTIDE SEQUENCE</scope>
    <source>
        <strain evidence="1">L22</strain>
    </source>
</reference>
<dbReference type="AlphaFoldDB" id="A0A931I320"/>
<keyword evidence="2" id="KW-1185">Reference proteome</keyword>
<organism evidence="1 2">
    <name type="scientific">Methylobrevis albus</name>
    <dbReference type="NCBI Taxonomy" id="2793297"/>
    <lineage>
        <taxon>Bacteria</taxon>
        <taxon>Pseudomonadati</taxon>
        <taxon>Pseudomonadota</taxon>
        <taxon>Alphaproteobacteria</taxon>
        <taxon>Hyphomicrobiales</taxon>
        <taxon>Pleomorphomonadaceae</taxon>
        <taxon>Methylobrevis</taxon>
    </lineage>
</organism>
<evidence type="ECO:0000313" key="1">
    <source>
        <dbReference type="EMBL" id="MBH0238383.1"/>
    </source>
</evidence>
<sequence length="234" mass="25626">MLVGLQQQSAFRRRTALSSSITFSGVAHHQISTADRIFLQQAMLNLLLQLLPFGELLLDKLILLTLITLSRRHGITCSPASTIPPVRISAARSWPAAGFVRSWICSPLPAPDCRWARGRPSRRPAAFPCGARPAGAEFLQGDAAAEATNVNLGCLSRVKRRLRQVACRKRNMTATIFLDESDPGSDAAEVLEQREAEKIPVALFDLAEKLQVALRRQRSLSIAPNPSGNQNIRA</sequence>
<dbReference type="RefSeq" id="WP_197311462.1">
    <property type="nucleotide sequence ID" value="NZ_JADZLT010000050.1"/>
</dbReference>